<protein>
    <submittedName>
        <fullName evidence="2">1002_t:CDS:1</fullName>
    </submittedName>
</protein>
<feature type="compositionally biased region" description="Basic and acidic residues" evidence="1">
    <location>
        <begin position="175"/>
        <end position="187"/>
    </location>
</feature>
<dbReference type="EMBL" id="CAJVPK010000560">
    <property type="protein sequence ID" value="CAG8526315.1"/>
    <property type="molecule type" value="Genomic_DNA"/>
</dbReference>
<feature type="compositionally biased region" description="Polar residues" evidence="1">
    <location>
        <begin position="34"/>
        <end position="43"/>
    </location>
</feature>
<gene>
    <name evidence="2" type="ORF">DEBURN_LOCUS5918</name>
</gene>
<feature type="region of interest" description="Disordered" evidence="1">
    <location>
        <begin position="167"/>
        <end position="193"/>
    </location>
</feature>
<accession>A0A9N9AEL5</accession>
<evidence type="ECO:0000313" key="3">
    <source>
        <dbReference type="Proteomes" id="UP000789706"/>
    </source>
</evidence>
<evidence type="ECO:0000313" key="2">
    <source>
        <dbReference type="EMBL" id="CAG8526315.1"/>
    </source>
</evidence>
<comment type="caution">
    <text evidence="2">The sequence shown here is derived from an EMBL/GenBank/DDBJ whole genome shotgun (WGS) entry which is preliminary data.</text>
</comment>
<name>A0A9N9AEL5_9GLOM</name>
<reference evidence="2" key="1">
    <citation type="submission" date="2021-06" db="EMBL/GenBank/DDBJ databases">
        <authorList>
            <person name="Kallberg Y."/>
            <person name="Tangrot J."/>
            <person name="Rosling A."/>
        </authorList>
    </citation>
    <scope>NUCLEOTIDE SEQUENCE</scope>
    <source>
        <strain evidence="2">AZ414A</strain>
    </source>
</reference>
<proteinExistence type="predicted"/>
<organism evidence="2 3">
    <name type="scientific">Diversispora eburnea</name>
    <dbReference type="NCBI Taxonomy" id="1213867"/>
    <lineage>
        <taxon>Eukaryota</taxon>
        <taxon>Fungi</taxon>
        <taxon>Fungi incertae sedis</taxon>
        <taxon>Mucoromycota</taxon>
        <taxon>Glomeromycotina</taxon>
        <taxon>Glomeromycetes</taxon>
        <taxon>Diversisporales</taxon>
        <taxon>Diversisporaceae</taxon>
        <taxon>Diversispora</taxon>
    </lineage>
</organism>
<dbReference type="Proteomes" id="UP000789706">
    <property type="component" value="Unassembled WGS sequence"/>
</dbReference>
<dbReference type="AlphaFoldDB" id="A0A9N9AEL5"/>
<keyword evidence="3" id="KW-1185">Reference proteome</keyword>
<feature type="region of interest" description="Disordered" evidence="1">
    <location>
        <begin position="31"/>
        <end position="54"/>
    </location>
</feature>
<sequence>MDEIWLFVGYYQWRGKISYDVKRILESLTEENTDSSNLRNGNVTEVPDAKKEKKENHMPAFPYRYRNFQRIALASGEHFVPKASAFKDEGKKASQFSTDTIDGGEDGLELLQELGLVENDATSISAEKTRQIIMEDRGTSSIAVKIISDNKNKKGATNLVHVNSFSSSRYSSPQIEREQDKIARADEGTINTN</sequence>
<evidence type="ECO:0000256" key="1">
    <source>
        <dbReference type="SAM" id="MobiDB-lite"/>
    </source>
</evidence>